<accession>A0A084XUR3</accession>
<name>A0A084XUR3_9PROT</name>
<dbReference type="EMBL" id="JDSS02000049">
    <property type="protein sequence ID" value="KFB66207.1"/>
    <property type="molecule type" value="Genomic_DNA"/>
</dbReference>
<dbReference type="AlphaFoldDB" id="A0A084XUR3"/>
<organism evidence="2 3">
    <name type="scientific">Candidatus Accumulibacter vicinus</name>
    <dbReference type="NCBI Taxonomy" id="2954382"/>
    <lineage>
        <taxon>Bacteria</taxon>
        <taxon>Pseudomonadati</taxon>
        <taxon>Pseudomonadota</taxon>
        <taxon>Betaproteobacteria</taxon>
        <taxon>Candidatus Accumulibacter</taxon>
    </lineage>
</organism>
<protein>
    <recommendedName>
        <fullName evidence="4">Transmembrane protein</fullName>
    </recommendedName>
</protein>
<keyword evidence="1" id="KW-1133">Transmembrane helix</keyword>
<gene>
    <name evidence="2" type="ORF">CAPSK01_004576</name>
</gene>
<evidence type="ECO:0008006" key="4">
    <source>
        <dbReference type="Google" id="ProtNLM"/>
    </source>
</evidence>
<evidence type="ECO:0000256" key="1">
    <source>
        <dbReference type="SAM" id="Phobius"/>
    </source>
</evidence>
<keyword evidence="1" id="KW-0812">Transmembrane</keyword>
<sequence>MTDPTRHIHAPGDAERRVGELIGPARHLRVESACREASVLADMLAGSDRRIDAIMEQLPDRIEGAVGRAMAASHQLTAEQHQWVLLAIQREAQSIRLRQAIIEKTLAGLVWAAVVGLGALVYHGAVDYLQTTLRPKP</sequence>
<evidence type="ECO:0000313" key="2">
    <source>
        <dbReference type="EMBL" id="KFB66207.1"/>
    </source>
</evidence>
<keyword evidence="1" id="KW-0472">Membrane</keyword>
<proteinExistence type="predicted"/>
<reference evidence="2 3" key="1">
    <citation type="submission" date="2014-07" db="EMBL/GenBank/DDBJ databases">
        <title>Expanding our view of genomic diversity in Candidatus Accumulibacter clades.</title>
        <authorList>
            <person name="Skennerton C.T."/>
            <person name="Barr J.J."/>
            <person name="Slater F.R."/>
            <person name="Bond P.L."/>
            <person name="Tyson G.W."/>
        </authorList>
    </citation>
    <scope>NUCLEOTIDE SEQUENCE [LARGE SCALE GENOMIC DNA]</scope>
    <source>
        <strain evidence="3">SK-01</strain>
    </source>
</reference>
<dbReference type="Proteomes" id="UP000019812">
    <property type="component" value="Unassembled WGS sequence"/>
</dbReference>
<comment type="caution">
    <text evidence="2">The sequence shown here is derived from an EMBL/GenBank/DDBJ whole genome shotgun (WGS) entry which is preliminary data.</text>
</comment>
<evidence type="ECO:0000313" key="3">
    <source>
        <dbReference type="Proteomes" id="UP000019812"/>
    </source>
</evidence>
<dbReference type="STRING" id="1457154.CAPSK01_004576"/>
<feature type="transmembrane region" description="Helical" evidence="1">
    <location>
        <begin position="106"/>
        <end position="125"/>
    </location>
</feature>
<dbReference type="RefSeq" id="WP_273704156.1">
    <property type="nucleotide sequence ID" value="NZ_JDSS02000049.1"/>
</dbReference>